<reference evidence="1 2" key="1">
    <citation type="journal article" date="2014" name="Am. J. Bot.">
        <title>Genome assembly and annotation for red clover (Trifolium pratense; Fabaceae).</title>
        <authorList>
            <person name="Istvanek J."/>
            <person name="Jaros M."/>
            <person name="Krenek A."/>
            <person name="Repkova J."/>
        </authorList>
    </citation>
    <scope>NUCLEOTIDE SEQUENCE [LARGE SCALE GENOMIC DNA]</scope>
    <source>
        <strain evidence="2">cv. Tatra</strain>
        <tissue evidence="1">Young leaves</tissue>
    </source>
</reference>
<evidence type="ECO:0000313" key="1">
    <source>
        <dbReference type="EMBL" id="PNX69620.1"/>
    </source>
</evidence>
<organism evidence="1 2">
    <name type="scientific">Trifolium pratense</name>
    <name type="common">Red clover</name>
    <dbReference type="NCBI Taxonomy" id="57577"/>
    <lineage>
        <taxon>Eukaryota</taxon>
        <taxon>Viridiplantae</taxon>
        <taxon>Streptophyta</taxon>
        <taxon>Embryophyta</taxon>
        <taxon>Tracheophyta</taxon>
        <taxon>Spermatophyta</taxon>
        <taxon>Magnoliopsida</taxon>
        <taxon>eudicotyledons</taxon>
        <taxon>Gunneridae</taxon>
        <taxon>Pentapetalae</taxon>
        <taxon>rosids</taxon>
        <taxon>fabids</taxon>
        <taxon>Fabales</taxon>
        <taxon>Fabaceae</taxon>
        <taxon>Papilionoideae</taxon>
        <taxon>50 kb inversion clade</taxon>
        <taxon>NPAAA clade</taxon>
        <taxon>Hologalegina</taxon>
        <taxon>IRL clade</taxon>
        <taxon>Trifolieae</taxon>
        <taxon>Trifolium</taxon>
    </lineage>
</organism>
<comment type="caution">
    <text evidence="1">The sequence shown here is derived from an EMBL/GenBank/DDBJ whole genome shotgun (WGS) entry which is preliminary data.</text>
</comment>
<name>A0A2K3KTL3_TRIPR</name>
<dbReference type="AlphaFoldDB" id="A0A2K3KTL3"/>
<dbReference type="EMBL" id="ASHM01253750">
    <property type="protein sequence ID" value="PNX69620.1"/>
    <property type="molecule type" value="Genomic_DNA"/>
</dbReference>
<sequence>VFFSKLRFLEIRSLASSSVVQRESRDGNLGPQAMAVMGS</sequence>
<protein>
    <submittedName>
        <fullName evidence="1">Uncharacterized protein</fullName>
    </submittedName>
</protein>
<dbReference type="Proteomes" id="UP000236291">
    <property type="component" value="Unassembled WGS sequence"/>
</dbReference>
<reference evidence="1 2" key="2">
    <citation type="journal article" date="2017" name="Front. Plant Sci.">
        <title>Gene Classification and Mining of Molecular Markers Useful in Red Clover (Trifolium pratense) Breeding.</title>
        <authorList>
            <person name="Istvanek J."/>
            <person name="Dluhosova J."/>
            <person name="Dluhos P."/>
            <person name="Patkova L."/>
            <person name="Nedelnik J."/>
            <person name="Repkova J."/>
        </authorList>
    </citation>
    <scope>NUCLEOTIDE SEQUENCE [LARGE SCALE GENOMIC DNA]</scope>
    <source>
        <strain evidence="2">cv. Tatra</strain>
        <tissue evidence="1">Young leaves</tissue>
    </source>
</reference>
<feature type="non-terminal residue" evidence="1">
    <location>
        <position position="1"/>
    </location>
</feature>
<evidence type="ECO:0000313" key="2">
    <source>
        <dbReference type="Proteomes" id="UP000236291"/>
    </source>
</evidence>
<gene>
    <name evidence="1" type="ORF">L195_g064516</name>
</gene>
<accession>A0A2K3KTL3</accession>
<proteinExistence type="predicted"/>